<sequence>MKVIHFHFGKDGGAERFFVHLVNALSERGVEQAAIIRPGRGWRRDIDAVAKIRESHFRNLSLDRILLPLRVKHMARREKPDVLMAWAPRASELMPNYKGALKISRLGDYPTRLSYFRNTDCIVCNTPGIAERVRDLGWTRETKVISNFTSTERVRAAERTMLDTPSDAPVVMSMGRFVERKGFHTLIEALARLPGAYLWLLGDGEERDKLQKLADDLGVSNRVRFAGWQKDTRPFLAAADVFVMASSHEPLGNVILEAWAQGTPVVSSRSEGPQWFMRDGENGLMVDIGDANGFAGAIERLINSPELAQQLAARGHETLVSQFSKDAIADAYLKLFASRR</sequence>
<dbReference type="Pfam" id="PF13439">
    <property type="entry name" value="Glyco_transf_4"/>
    <property type="match status" value="1"/>
</dbReference>
<reference evidence="5 6" key="1">
    <citation type="submission" date="2015-11" db="EMBL/GenBank/DDBJ databases">
        <title>Ensifer anhuiense sp. nov., an effective nitrogen fixation bacterium with Glycine soja.</title>
        <authorList>
            <person name="Yan H."/>
            <person name="Chen W."/>
        </authorList>
    </citation>
    <scope>NUCLEOTIDE SEQUENCE [LARGE SCALE GENOMIC DNA]</scope>
    <source>
        <strain evidence="5 6">LMG 7837</strain>
    </source>
</reference>
<dbReference type="PANTHER" id="PTHR12526">
    <property type="entry name" value="GLYCOSYLTRANSFERASE"/>
    <property type="match status" value="1"/>
</dbReference>
<evidence type="ECO:0000259" key="4">
    <source>
        <dbReference type="Pfam" id="PF13439"/>
    </source>
</evidence>
<dbReference type="PANTHER" id="PTHR12526:SF510">
    <property type="entry name" value="D-INOSITOL 3-PHOSPHATE GLYCOSYLTRANSFERASE"/>
    <property type="match status" value="1"/>
</dbReference>
<accession>A0A178YMI8</accession>
<dbReference type="Gene3D" id="3.40.50.2000">
    <property type="entry name" value="Glycogen Phosphorylase B"/>
    <property type="match status" value="2"/>
</dbReference>
<evidence type="ECO:0000313" key="5">
    <source>
        <dbReference type="EMBL" id="OAP48466.1"/>
    </source>
</evidence>
<dbReference type="STRING" id="36856.ATB98_24275"/>
<organism evidence="5 6">
    <name type="scientific">Sinorhizobium saheli</name>
    <dbReference type="NCBI Taxonomy" id="36856"/>
    <lineage>
        <taxon>Bacteria</taxon>
        <taxon>Pseudomonadati</taxon>
        <taxon>Pseudomonadota</taxon>
        <taxon>Alphaproteobacteria</taxon>
        <taxon>Hyphomicrobiales</taxon>
        <taxon>Rhizobiaceae</taxon>
        <taxon>Sinorhizobium/Ensifer group</taxon>
        <taxon>Sinorhizobium</taxon>
    </lineage>
</organism>
<dbReference type="CDD" id="cd03811">
    <property type="entry name" value="GT4_GT28_WabH-like"/>
    <property type="match status" value="1"/>
</dbReference>
<dbReference type="OrthoDB" id="529131at2"/>
<evidence type="ECO:0000256" key="2">
    <source>
        <dbReference type="ARBA" id="ARBA00022679"/>
    </source>
</evidence>
<evidence type="ECO:0000313" key="6">
    <source>
        <dbReference type="Proteomes" id="UP000078507"/>
    </source>
</evidence>
<evidence type="ECO:0000256" key="1">
    <source>
        <dbReference type="ARBA" id="ARBA00022676"/>
    </source>
</evidence>
<dbReference type="Pfam" id="PF00534">
    <property type="entry name" value="Glycos_transf_1"/>
    <property type="match status" value="1"/>
</dbReference>
<dbReference type="InterPro" id="IPR001296">
    <property type="entry name" value="Glyco_trans_1"/>
</dbReference>
<proteinExistence type="predicted"/>
<keyword evidence="2 5" id="KW-0808">Transferase</keyword>
<keyword evidence="1" id="KW-0328">Glycosyltransferase</keyword>
<name>A0A178YMI8_SINSA</name>
<dbReference type="InterPro" id="IPR028098">
    <property type="entry name" value="Glyco_trans_4-like_N"/>
</dbReference>
<gene>
    <name evidence="5" type="ORF">ATB98_24275</name>
</gene>
<feature type="domain" description="Glycosyl transferase family 1" evidence="3">
    <location>
        <begin position="159"/>
        <end position="316"/>
    </location>
</feature>
<dbReference type="AlphaFoldDB" id="A0A178YMI8"/>
<keyword evidence="6" id="KW-1185">Reference proteome</keyword>
<dbReference type="GO" id="GO:0016757">
    <property type="term" value="F:glycosyltransferase activity"/>
    <property type="evidence" value="ECO:0007669"/>
    <property type="project" value="UniProtKB-KW"/>
</dbReference>
<evidence type="ECO:0000259" key="3">
    <source>
        <dbReference type="Pfam" id="PF00534"/>
    </source>
</evidence>
<dbReference type="EMBL" id="LNQB01000061">
    <property type="protein sequence ID" value="OAP48466.1"/>
    <property type="molecule type" value="Genomic_DNA"/>
</dbReference>
<dbReference type="RefSeq" id="WP_066870661.1">
    <property type="nucleotide sequence ID" value="NZ_LNQB01000061.1"/>
</dbReference>
<dbReference type="Proteomes" id="UP000078507">
    <property type="component" value="Unassembled WGS sequence"/>
</dbReference>
<dbReference type="SUPFAM" id="SSF53756">
    <property type="entry name" value="UDP-Glycosyltransferase/glycogen phosphorylase"/>
    <property type="match status" value="1"/>
</dbReference>
<comment type="caution">
    <text evidence="5">The sequence shown here is derived from an EMBL/GenBank/DDBJ whole genome shotgun (WGS) entry which is preliminary data.</text>
</comment>
<feature type="domain" description="Glycosyltransferase subfamily 4-like N-terminal" evidence="4">
    <location>
        <begin position="12"/>
        <end position="153"/>
    </location>
</feature>
<protein>
    <submittedName>
        <fullName evidence="5">Glycosyltransferase</fullName>
    </submittedName>
</protein>